<dbReference type="SUPFAM" id="SSF52402">
    <property type="entry name" value="Adenine nucleotide alpha hydrolases-like"/>
    <property type="match status" value="1"/>
</dbReference>
<evidence type="ECO:0000256" key="9">
    <source>
        <dbReference type="ARBA" id="ARBA00039149"/>
    </source>
</evidence>
<evidence type="ECO:0000256" key="10">
    <source>
        <dbReference type="ARBA" id="ARBA00047890"/>
    </source>
</evidence>
<comment type="caution">
    <text evidence="12">The sequence shown here is derived from an EMBL/GenBank/DDBJ whole genome shotgun (WGS) entry which is preliminary data.</text>
</comment>
<keyword evidence="6 11" id="KW-0862">Zinc</keyword>
<evidence type="ECO:0000256" key="7">
    <source>
        <dbReference type="ARBA" id="ARBA00022840"/>
    </source>
</evidence>
<evidence type="ECO:0000256" key="1">
    <source>
        <dbReference type="ARBA" id="ARBA00005061"/>
    </source>
</evidence>
<feature type="binding site" evidence="11">
    <location>
        <begin position="7"/>
        <end position="17"/>
    </location>
    <ligand>
        <name>ATP</name>
        <dbReference type="ChEBI" id="CHEBI:30616"/>
    </ligand>
</feature>
<accession>A0A4Q1C6E6</accession>
<dbReference type="GO" id="GO:0008616">
    <property type="term" value="P:tRNA queuosine(34) biosynthetic process"/>
    <property type="evidence" value="ECO:0007669"/>
    <property type="project" value="UniProtKB-UniRule"/>
</dbReference>
<dbReference type="GO" id="GO:0016879">
    <property type="term" value="F:ligase activity, forming carbon-nitrogen bonds"/>
    <property type="evidence" value="ECO:0007669"/>
    <property type="project" value="UniProtKB-UniRule"/>
</dbReference>
<dbReference type="Gene3D" id="3.40.50.620">
    <property type="entry name" value="HUPs"/>
    <property type="match status" value="1"/>
</dbReference>
<gene>
    <name evidence="11 12" type="primary">queC</name>
    <name evidence="12" type="ORF">ESB00_00135</name>
</gene>
<dbReference type="AlphaFoldDB" id="A0A4Q1C6E6"/>
<dbReference type="UniPathway" id="UPA00391"/>
<dbReference type="PANTHER" id="PTHR42914:SF1">
    <property type="entry name" value="7-CYANO-7-DEAZAGUANINE SYNTHASE"/>
    <property type="match status" value="1"/>
</dbReference>
<comment type="cofactor">
    <cofactor evidence="11">
        <name>Zn(2+)</name>
        <dbReference type="ChEBI" id="CHEBI:29105"/>
    </cofactor>
    <text evidence="11">Binds 1 zinc ion per subunit.</text>
</comment>
<evidence type="ECO:0000313" key="13">
    <source>
        <dbReference type="Proteomes" id="UP000290218"/>
    </source>
</evidence>
<feature type="binding site" evidence="11">
    <location>
        <position position="195"/>
    </location>
    <ligand>
        <name>Zn(2+)</name>
        <dbReference type="ChEBI" id="CHEBI:29105"/>
    </ligand>
</feature>
<protein>
    <recommendedName>
        <fullName evidence="9 11">7-cyano-7-deazaguanine synthase</fullName>
        <ecNumber evidence="9 11">6.3.4.20</ecNumber>
    </recommendedName>
    <alternativeName>
        <fullName evidence="11">7-cyano-7-carbaguanine synthase</fullName>
    </alternativeName>
    <alternativeName>
        <fullName evidence="11">PreQ(0) synthase</fullName>
    </alternativeName>
    <alternativeName>
        <fullName evidence="11">Queuosine biosynthesis protein QueC</fullName>
    </alternativeName>
</protein>
<evidence type="ECO:0000256" key="2">
    <source>
        <dbReference type="ARBA" id="ARBA00022598"/>
    </source>
</evidence>
<keyword evidence="2 11" id="KW-0436">Ligase</keyword>
<dbReference type="HAMAP" id="MF_01633">
    <property type="entry name" value="QueC"/>
    <property type="match status" value="1"/>
</dbReference>
<dbReference type="OrthoDB" id="9789567at2"/>
<dbReference type="InterPro" id="IPR018317">
    <property type="entry name" value="QueC"/>
</dbReference>
<dbReference type="PANTHER" id="PTHR42914">
    <property type="entry name" value="7-CYANO-7-DEAZAGUANINE SYNTHASE"/>
    <property type="match status" value="1"/>
</dbReference>
<sequence>MKVVVLCSGGMDSVAALYWARAHHAVSAVLSFDYGSKHNHQEIPRAVEHARLLGFPHRTIRLDFIGQLFASDLLKSGGDIPEGHYADDNMRRTVVPFRNGIMLAAAAGFAESAEAQGLVIAAHTGDHTIYPDCREDFMRAMGDAMKAGTYAGIELLRPFIALTKGQIAAEGARLGVDFARTWSCYKGGAIHCGKCGTCVERREAFLQAGLVDPTEYEATPPLPDKPVEHKGAK</sequence>
<keyword evidence="4 11" id="KW-0547">Nucleotide-binding</keyword>
<feature type="binding site" evidence="11">
    <location>
        <position position="192"/>
    </location>
    <ligand>
        <name>Zn(2+)</name>
        <dbReference type="ChEBI" id="CHEBI:29105"/>
    </ligand>
</feature>
<evidence type="ECO:0000256" key="3">
    <source>
        <dbReference type="ARBA" id="ARBA00022723"/>
    </source>
</evidence>
<evidence type="ECO:0000256" key="11">
    <source>
        <dbReference type="HAMAP-Rule" id="MF_01633"/>
    </source>
</evidence>
<dbReference type="PIRSF" id="PIRSF006293">
    <property type="entry name" value="ExsB"/>
    <property type="match status" value="1"/>
</dbReference>
<evidence type="ECO:0000313" key="12">
    <source>
        <dbReference type="EMBL" id="RXK54350.1"/>
    </source>
</evidence>
<feature type="binding site" evidence="11">
    <location>
        <position position="184"/>
    </location>
    <ligand>
        <name>Zn(2+)</name>
        <dbReference type="ChEBI" id="CHEBI:29105"/>
    </ligand>
</feature>
<dbReference type="EMBL" id="SDHX01000001">
    <property type="protein sequence ID" value="RXK54350.1"/>
    <property type="molecule type" value="Genomic_DNA"/>
</dbReference>
<comment type="similarity">
    <text evidence="8 11">Belongs to the QueC family.</text>
</comment>
<reference evidence="12 13" key="1">
    <citation type="submission" date="2019-01" db="EMBL/GenBank/DDBJ databases">
        <title>Lacunisphaera sp. strain TWA-58.</title>
        <authorList>
            <person name="Chen W.-M."/>
        </authorList>
    </citation>
    <scope>NUCLEOTIDE SEQUENCE [LARGE SCALE GENOMIC DNA]</scope>
    <source>
        <strain evidence="12 13">TWA-58</strain>
    </source>
</reference>
<dbReference type="NCBIfam" id="TIGR00364">
    <property type="entry name" value="7-cyano-7-deazaguanine synthase QueC"/>
    <property type="match status" value="1"/>
</dbReference>
<comment type="function">
    <text evidence="11">Catalyzes the ATP-dependent conversion of 7-carboxy-7-deazaguanine (CDG) to 7-cyano-7-deazaguanine (preQ(0)).</text>
</comment>
<proteinExistence type="inferred from homology"/>
<evidence type="ECO:0000256" key="4">
    <source>
        <dbReference type="ARBA" id="ARBA00022741"/>
    </source>
</evidence>
<evidence type="ECO:0000256" key="5">
    <source>
        <dbReference type="ARBA" id="ARBA00022785"/>
    </source>
</evidence>
<dbReference type="InterPro" id="IPR014729">
    <property type="entry name" value="Rossmann-like_a/b/a_fold"/>
</dbReference>
<keyword evidence="13" id="KW-1185">Reference proteome</keyword>
<dbReference type="CDD" id="cd01995">
    <property type="entry name" value="QueC-like"/>
    <property type="match status" value="1"/>
</dbReference>
<comment type="catalytic activity">
    <reaction evidence="10 11">
        <text>7-carboxy-7-carbaguanine + NH4(+) + 2 ATP = 7-cyano-7-carbaguanine + 2 AMP + 2 diphosphate + 2 H(+)</text>
        <dbReference type="Rhea" id="RHEA:27982"/>
        <dbReference type="ChEBI" id="CHEBI:15378"/>
        <dbReference type="ChEBI" id="CHEBI:28938"/>
        <dbReference type="ChEBI" id="CHEBI:30616"/>
        <dbReference type="ChEBI" id="CHEBI:33019"/>
        <dbReference type="ChEBI" id="CHEBI:45075"/>
        <dbReference type="ChEBI" id="CHEBI:61036"/>
        <dbReference type="ChEBI" id="CHEBI:456215"/>
        <dbReference type="EC" id="6.3.4.20"/>
    </reaction>
</comment>
<evidence type="ECO:0000256" key="6">
    <source>
        <dbReference type="ARBA" id="ARBA00022833"/>
    </source>
</evidence>
<evidence type="ECO:0000256" key="8">
    <source>
        <dbReference type="ARBA" id="ARBA00037993"/>
    </source>
</evidence>
<dbReference type="GO" id="GO:0008270">
    <property type="term" value="F:zinc ion binding"/>
    <property type="evidence" value="ECO:0007669"/>
    <property type="project" value="UniProtKB-UniRule"/>
</dbReference>
<dbReference type="GO" id="GO:0005524">
    <property type="term" value="F:ATP binding"/>
    <property type="evidence" value="ECO:0007669"/>
    <property type="project" value="UniProtKB-UniRule"/>
</dbReference>
<dbReference type="Pfam" id="PF06508">
    <property type="entry name" value="QueC"/>
    <property type="match status" value="1"/>
</dbReference>
<keyword evidence="5 11" id="KW-0671">Queuosine biosynthesis</keyword>
<keyword evidence="7 11" id="KW-0067">ATP-binding</keyword>
<dbReference type="Proteomes" id="UP000290218">
    <property type="component" value="Unassembled WGS sequence"/>
</dbReference>
<organism evidence="12 13">
    <name type="scientific">Oleiharenicola lentus</name>
    <dbReference type="NCBI Taxonomy" id="2508720"/>
    <lineage>
        <taxon>Bacteria</taxon>
        <taxon>Pseudomonadati</taxon>
        <taxon>Verrucomicrobiota</taxon>
        <taxon>Opitutia</taxon>
        <taxon>Opitutales</taxon>
        <taxon>Opitutaceae</taxon>
        <taxon>Oleiharenicola</taxon>
    </lineage>
</organism>
<keyword evidence="3 11" id="KW-0479">Metal-binding</keyword>
<dbReference type="EC" id="6.3.4.20" evidence="9 11"/>
<feature type="binding site" evidence="11">
    <location>
        <position position="198"/>
    </location>
    <ligand>
        <name>Zn(2+)</name>
        <dbReference type="ChEBI" id="CHEBI:29105"/>
    </ligand>
</feature>
<name>A0A4Q1C6E6_9BACT</name>
<dbReference type="RefSeq" id="WP_129045715.1">
    <property type="nucleotide sequence ID" value="NZ_SDHX01000001.1"/>
</dbReference>
<comment type="pathway">
    <text evidence="1 11">Purine metabolism; 7-cyano-7-deazaguanine biosynthesis.</text>
</comment>